<comment type="similarity">
    <text evidence="2">Belongs to the MYBBP1A family.</text>
</comment>
<dbReference type="InterPro" id="IPR016024">
    <property type="entry name" value="ARM-type_fold"/>
</dbReference>
<dbReference type="InterPro" id="IPR007015">
    <property type="entry name" value="DNA_pol_V/MYBBP1A"/>
</dbReference>
<protein>
    <submittedName>
        <fullName evidence="5">DNA polymerase phi-domain-containing protein</fullName>
    </submittedName>
</protein>
<dbReference type="Proteomes" id="UP001150217">
    <property type="component" value="Unassembled WGS sequence"/>
</dbReference>
<accession>A0ABQ8VJ09</accession>
<proteinExistence type="inferred from homology"/>
<comment type="subcellular location">
    <subcellularLocation>
        <location evidence="1">Nucleus</location>
    </subcellularLocation>
</comment>
<evidence type="ECO:0000256" key="2">
    <source>
        <dbReference type="ARBA" id="ARBA00006809"/>
    </source>
</evidence>
<feature type="compositionally biased region" description="Basic and acidic residues" evidence="4">
    <location>
        <begin position="1185"/>
        <end position="1222"/>
    </location>
</feature>
<keyword evidence="3" id="KW-0539">Nucleus</keyword>
<feature type="region of interest" description="Disordered" evidence="4">
    <location>
        <begin position="735"/>
        <end position="796"/>
    </location>
</feature>
<comment type="caution">
    <text evidence="5">The sequence shown here is derived from an EMBL/GenBank/DDBJ whole genome shotgun (WGS) entry which is preliminary data.</text>
</comment>
<dbReference type="SUPFAM" id="SSF48371">
    <property type="entry name" value="ARM repeat"/>
    <property type="match status" value="1"/>
</dbReference>
<gene>
    <name evidence="5" type="ORF">C8R41DRAFT_881172</name>
</gene>
<feature type="compositionally biased region" description="Polar residues" evidence="4">
    <location>
        <begin position="1174"/>
        <end position="1184"/>
    </location>
</feature>
<sequence>MSTTLPLFWHLSSSSKKDRLDASVKLISSLEHFQAQFEASSPSEEDEGSDEKPDALETLNAQDVSYSVRRLTRGLASPRESSRLGFSVALTELLSRIDTVTCSQIFALIMDATKSQGSMTGQEERDVLFARLFGMTAIIQSGLIVRTKPLPTSQSSATLASSFEGYEQVLTELLVLGEKKSWLRESAWWAISLAADSLNAAEVRWKDEAVHATAQHLFVENRIWSPEKIALALKLQSAFEEFNWRPLFSPTFKNPDLLSNVNLQTLALILKDSNNDGGDADAPKTAAAGGWKTQLHYVWDIMLDRLLNTSNAVNSNFPEFFRIVVDESLFSSTASPERKYWGFQVFQKALHLVSEDNMPMLFTKNFMRTWINHLSKQDRYLHKAAKQTVAEIQTFVQRNPTLGFALILQLTGFHGSQQFDKITKTKMVESIISTMAADDIKQYIAYLLNQANDGEVEVEIINARRRWIIDQLSALIQNGSIAKTGEWVESVLDWFVVNGLYVVKKKSEKSRFIGLRQIPKPQFSDELRHACRDKLLSCLADLTNHITTIESDNAKVKIAGVAADGELWVTKVLSTIEELKQDTKHVSSIAEIDEEEEVLRAKVREVVAKLKKVSGNQQEAASGTQLLLVASLVQQSCSEEVVSLETIELCTNAATREFSLDKVKKKTKKGRPPASALVDEEDSDDDGPEPIDAIVDTIIGFMEKSTAYMRSIGNQVFSLISGQVKSSTIDLILTQLETRDPAAEDEEMDEDEDEDEDDEDEDKPTNGEDAEDGSQSSDDDEEDDENENSDNEEVDEELRQRILEALSVNGIKAANEDDEDSEEEEYMDDDQMMAIDEHLAEVFRSRVNEKKASKDLDAQREATHFKNRVLDLIDIFLKKQPSSPLIVRLIIPLVDLITRSTTDEKQLSDKARGITRSRIGKAREFASAEEKKVEGGGGKEEGEGEEQEVISIFEALHKRARTERSPDHLSILSDCCIYISEVMLHAGMQDQVVLQYRHSLIDFISRKNSSLNVSFFQQFFRRSRTAAWNLRNDLLEVSGKAANLYRQFQAYQLIHDLLTEPPFDIHHEVTQYLQALCKTLLDVIFRTCDGSDDSLGLNASQMREVLRLALVGARQARKVAVAAEDAAVQIPQPQNVVATIWDSAAWTRATDLLLASERFKGAAQMCKQVVQIASAPSNTSQSQSKGKDEKKVNPKGSKESNERLMKEEEKKGGKEEGGEVRGEKKRTSRKRKTPAAGADGIEGEKSAPSLEGQGKKVKRKKVE</sequence>
<dbReference type="PANTHER" id="PTHR13213">
    <property type="entry name" value="MYB-BINDING PROTEIN 1A FAMILY MEMBER"/>
    <property type="match status" value="1"/>
</dbReference>
<keyword evidence="6" id="KW-1185">Reference proteome</keyword>
<evidence type="ECO:0000313" key="5">
    <source>
        <dbReference type="EMBL" id="KAJ4495629.1"/>
    </source>
</evidence>
<feature type="compositionally biased region" description="Acidic residues" evidence="4">
    <location>
        <begin position="743"/>
        <end position="796"/>
    </location>
</feature>
<evidence type="ECO:0000256" key="4">
    <source>
        <dbReference type="SAM" id="MobiDB-lite"/>
    </source>
</evidence>
<reference evidence="5" key="1">
    <citation type="submission" date="2022-08" db="EMBL/GenBank/DDBJ databases">
        <title>A Global Phylogenomic Analysis of the Shiitake Genus Lentinula.</title>
        <authorList>
            <consortium name="DOE Joint Genome Institute"/>
            <person name="Sierra-Patev S."/>
            <person name="Min B."/>
            <person name="Naranjo-Ortiz M."/>
            <person name="Looney B."/>
            <person name="Konkel Z."/>
            <person name="Slot J.C."/>
            <person name="Sakamoto Y."/>
            <person name="Steenwyk J.L."/>
            <person name="Rokas A."/>
            <person name="Carro J."/>
            <person name="Camarero S."/>
            <person name="Ferreira P."/>
            <person name="Molpeceres G."/>
            <person name="Ruiz-Duenas F.J."/>
            <person name="Serrano A."/>
            <person name="Henrissat B."/>
            <person name="Drula E."/>
            <person name="Hughes K.W."/>
            <person name="Mata J.L."/>
            <person name="Ishikawa N.K."/>
            <person name="Vargas-Isla R."/>
            <person name="Ushijima S."/>
            <person name="Smith C.A."/>
            <person name="Ahrendt S."/>
            <person name="Andreopoulos W."/>
            <person name="He G."/>
            <person name="Labutti K."/>
            <person name="Lipzen A."/>
            <person name="Ng V."/>
            <person name="Riley R."/>
            <person name="Sandor L."/>
            <person name="Barry K."/>
            <person name="Martinez A.T."/>
            <person name="Xiao Y."/>
            <person name="Gibbons J.G."/>
            <person name="Terashima K."/>
            <person name="Grigoriev I.V."/>
            <person name="Hibbett D.S."/>
        </authorList>
    </citation>
    <scope>NUCLEOTIDE SEQUENCE</scope>
    <source>
        <strain evidence="5">RHP3577 ss4</strain>
    </source>
</reference>
<feature type="compositionally biased region" description="Acidic residues" evidence="4">
    <location>
        <begin position="678"/>
        <end position="689"/>
    </location>
</feature>
<evidence type="ECO:0000256" key="3">
    <source>
        <dbReference type="ARBA" id="ARBA00023242"/>
    </source>
</evidence>
<feature type="compositionally biased region" description="Basic residues" evidence="4">
    <location>
        <begin position="1223"/>
        <end position="1233"/>
    </location>
</feature>
<feature type="region of interest" description="Disordered" evidence="4">
    <location>
        <begin position="662"/>
        <end position="691"/>
    </location>
</feature>
<organism evidence="5 6">
    <name type="scientific">Lentinula lateritia</name>
    <dbReference type="NCBI Taxonomy" id="40482"/>
    <lineage>
        <taxon>Eukaryota</taxon>
        <taxon>Fungi</taxon>
        <taxon>Dikarya</taxon>
        <taxon>Basidiomycota</taxon>
        <taxon>Agaricomycotina</taxon>
        <taxon>Agaricomycetes</taxon>
        <taxon>Agaricomycetidae</taxon>
        <taxon>Agaricales</taxon>
        <taxon>Marasmiineae</taxon>
        <taxon>Omphalotaceae</taxon>
        <taxon>Lentinula</taxon>
    </lineage>
</organism>
<dbReference type="Pfam" id="PF04931">
    <property type="entry name" value="DNA_pol_phi"/>
    <property type="match status" value="1"/>
</dbReference>
<dbReference type="PANTHER" id="PTHR13213:SF2">
    <property type="entry name" value="MYB-BINDING PROTEIN 1A"/>
    <property type="match status" value="1"/>
</dbReference>
<feature type="region of interest" description="Disordered" evidence="4">
    <location>
        <begin position="1174"/>
        <end position="1263"/>
    </location>
</feature>
<evidence type="ECO:0000313" key="6">
    <source>
        <dbReference type="Proteomes" id="UP001150217"/>
    </source>
</evidence>
<dbReference type="EMBL" id="JANVFT010000029">
    <property type="protein sequence ID" value="KAJ4495629.1"/>
    <property type="molecule type" value="Genomic_DNA"/>
</dbReference>
<name>A0ABQ8VJ09_9AGAR</name>
<evidence type="ECO:0000256" key="1">
    <source>
        <dbReference type="ARBA" id="ARBA00004123"/>
    </source>
</evidence>